<evidence type="ECO:0000256" key="3">
    <source>
        <dbReference type="ARBA" id="ARBA00022842"/>
    </source>
</evidence>
<dbReference type="OrthoDB" id="9761969at2"/>
<feature type="binding site" evidence="6">
    <location>
        <position position="120"/>
    </location>
    <ligand>
        <name>Mg(2+)</name>
        <dbReference type="ChEBI" id="CHEBI:18420"/>
    </ligand>
</feature>
<gene>
    <name evidence="9" type="ORF">FDK22_11325</name>
</gene>
<keyword evidence="3 6" id="KW-0460">Magnesium</keyword>
<dbReference type="PANTHER" id="PTHR43046">
    <property type="entry name" value="GDP-MANNOSE MANNOSYL HYDROLASE"/>
    <property type="match status" value="1"/>
</dbReference>
<comment type="cofactor">
    <cofactor evidence="6">
        <name>Mg(2+)</name>
        <dbReference type="ChEBI" id="CHEBI:18420"/>
    </cofactor>
    <text evidence="6">Binds 1 Mg(2+) ion per subunit.</text>
</comment>
<feature type="binding site" evidence="5">
    <location>
        <position position="36"/>
    </location>
    <ligand>
        <name>substrate</name>
    </ligand>
</feature>
<dbReference type="GO" id="GO:0008727">
    <property type="term" value="F:GDP-mannose mannosyl hydrolase activity"/>
    <property type="evidence" value="ECO:0007669"/>
    <property type="project" value="InterPro"/>
</dbReference>
<dbReference type="Gene3D" id="3.90.79.10">
    <property type="entry name" value="Nucleoside Triphosphate Pyrophosphohydrolase"/>
    <property type="match status" value="1"/>
</dbReference>
<protein>
    <submittedName>
        <fullName evidence="9">GDP-mannose mannosyl hydrolase</fullName>
    </submittedName>
</protein>
<evidence type="ECO:0000256" key="7">
    <source>
        <dbReference type="PIRSR" id="PIRSR037599-4"/>
    </source>
</evidence>
<feature type="site" description="Critical for catalysis" evidence="4">
    <location>
        <position position="121"/>
    </location>
</feature>
<dbReference type="EMBL" id="VANU01000005">
    <property type="protein sequence ID" value="TLP36834.1"/>
    <property type="molecule type" value="Genomic_DNA"/>
</dbReference>
<evidence type="ECO:0000256" key="1">
    <source>
        <dbReference type="ARBA" id="ARBA00022723"/>
    </source>
</evidence>
<evidence type="ECO:0000256" key="4">
    <source>
        <dbReference type="PIRSR" id="PIRSR037599-1"/>
    </source>
</evidence>
<feature type="domain" description="Nudix hydrolase" evidence="8">
    <location>
        <begin position="13"/>
        <end position="150"/>
    </location>
</feature>
<accession>A0A5R8XY81</accession>
<dbReference type="InterPro" id="IPR000086">
    <property type="entry name" value="NUDIX_hydrolase_dom"/>
</dbReference>
<evidence type="ECO:0000313" key="9">
    <source>
        <dbReference type="EMBL" id="TLP36834.1"/>
    </source>
</evidence>
<dbReference type="NCBIfam" id="NF011963">
    <property type="entry name" value="PRK15434.1"/>
    <property type="match status" value="1"/>
</dbReference>
<evidence type="ECO:0000256" key="6">
    <source>
        <dbReference type="PIRSR" id="PIRSR037599-3"/>
    </source>
</evidence>
<dbReference type="GO" id="GO:0046872">
    <property type="term" value="F:metal ion binding"/>
    <property type="evidence" value="ECO:0007669"/>
    <property type="project" value="UniProtKB-KW"/>
</dbReference>
<dbReference type="PIRSF" id="PIRSF037599">
    <property type="entry name" value="GDPMH"/>
    <property type="match status" value="1"/>
</dbReference>
<reference evidence="9 10" key="1">
    <citation type="submission" date="2019-05" db="EMBL/GenBank/DDBJ databases">
        <title>Arcobacter sp. nov., isolated from sea sediment.</title>
        <authorList>
            <person name="Kim W."/>
        </authorList>
    </citation>
    <scope>NUCLEOTIDE SEQUENCE [LARGE SCALE GENOMIC DNA]</scope>
    <source>
        <strain evidence="9 10">CAU 1517</strain>
    </source>
</reference>
<dbReference type="PANTHER" id="PTHR43046:SF12">
    <property type="entry name" value="GDP-MANNOSE MANNOSYL HYDROLASE"/>
    <property type="match status" value="1"/>
</dbReference>
<keyword evidence="10" id="KW-1185">Reference proteome</keyword>
<name>A0A5R8XY81_9BACT</name>
<evidence type="ECO:0000256" key="5">
    <source>
        <dbReference type="PIRSR" id="PIRSR037599-2"/>
    </source>
</evidence>
<keyword evidence="2 9" id="KW-0378">Hydrolase</keyword>
<feature type="binding site" evidence="5">
    <location>
        <begin position="2"/>
        <end position="3"/>
    </location>
    <ligand>
        <name>substrate</name>
    </ligand>
</feature>
<dbReference type="AlphaFoldDB" id="A0A5R8XY81"/>
<organism evidence="9 10">
    <name type="scientific">Arcobacter arenosus</name>
    <dbReference type="NCBI Taxonomy" id="2576037"/>
    <lineage>
        <taxon>Bacteria</taxon>
        <taxon>Pseudomonadati</taxon>
        <taxon>Campylobacterota</taxon>
        <taxon>Epsilonproteobacteria</taxon>
        <taxon>Campylobacterales</taxon>
        <taxon>Arcobacteraceae</taxon>
        <taxon>Arcobacter</taxon>
    </lineage>
</organism>
<feature type="binding site" evidence="6">
    <location>
        <position position="49"/>
    </location>
    <ligand>
        <name>Mg(2+)</name>
        <dbReference type="ChEBI" id="CHEBI:18420"/>
    </ligand>
</feature>
<dbReference type="PROSITE" id="PS51462">
    <property type="entry name" value="NUDIX"/>
    <property type="match status" value="1"/>
</dbReference>
<evidence type="ECO:0000259" key="8">
    <source>
        <dbReference type="PROSITE" id="PS51462"/>
    </source>
</evidence>
<feature type="short sequence motif" description="Nudix box" evidence="7">
    <location>
        <begin position="50"/>
        <end position="71"/>
    </location>
</feature>
<proteinExistence type="predicted"/>
<comment type="caution">
    <text evidence="9">The sequence shown here is derived from an EMBL/GenBank/DDBJ whole genome shotgun (WGS) entry which is preliminary data.</text>
</comment>
<dbReference type="CDD" id="cd03430">
    <property type="entry name" value="NUDIX_GDPMH_NudD"/>
    <property type="match status" value="1"/>
</dbReference>
<dbReference type="Proteomes" id="UP000308901">
    <property type="component" value="Unassembled WGS sequence"/>
</dbReference>
<keyword evidence="1 6" id="KW-0479">Metal-binding</keyword>
<dbReference type="InterPro" id="IPR033715">
    <property type="entry name" value="GDPMH"/>
</dbReference>
<dbReference type="RefSeq" id="WP_138153089.1">
    <property type="nucleotide sequence ID" value="NZ_VANU01000005.1"/>
</dbReference>
<dbReference type="InterPro" id="IPR015797">
    <property type="entry name" value="NUDIX_hydrolase-like_dom_sf"/>
</dbReference>
<feature type="binding site" evidence="6">
    <location>
        <position position="69"/>
    </location>
    <ligand>
        <name>Mg(2+)</name>
        <dbReference type="ChEBI" id="CHEBI:18420"/>
    </ligand>
</feature>
<feature type="binding site" evidence="5">
    <location>
        <position position="8"/>
    </location>
    <ligand>
        <name>substrate</name>
    </ligand>
</feature>
<evidence type="ECO:0000256" key="2">
    <source>
        <dbReference type="ARBA" id="ARBA00022801"/>
    </source>
</evidence>
<dbReference type="SUPFAM" id="SSF55811">
    <property type="entry name" value="Nudix"/>
    <property type="match status" value="1"/>
</dbReference>
<dbReference type="Pfam" id="PF00293">
    <property type="entry name" value="NUDIX"/>
    <property type="match status" value="1"/>
</dbReference>
<evidence type="ECO:0000313" key="10">
    <source>
        <dbReference type="Proteomes" id="UP000308901"/>
    </source>
</evidence>
<sequence length="153" mass="17988">MFLDKETFSTVIANAPLISIDLIIKNSEDKILLGKRVNKPAKNSWFVPGGRVFKNEKIDDAFKRITKNEIGVEYNIKSASFKGIYQHFYDDNVFGDDFSTHYIVLGFELRITNTPMTNNQHESYRWFDEEELMKSDDVYFFVKDYFDKDKGIR</sequence>